<dbReference type="PROSITE" id="PS50930">
    <property type="entry name" value="HTH_LYTTR"/>
    <property type="match status" value="1"/>
</dbReference>
<dbReference type="PROSITE" id="PS50110">
    <property type="entry name" value="RESPONSE_REGULATORY"/>
    <property type="match status" value="1"/>
</dbReference>
<dbReference type="InterPro" id="IPR001789">
    <property type="entry name" value="Sig_transdc_resp-reg_receiver"/>
</dbReference>
<keyword evidence="5" id="KW-0238">DNA-binding</keyword>
<dbReference type="Proteomes" id="UP000281810">
    <property type="component" value="Chromosome"/>
</dbReference>
<evidence type="ECO:0000259" key="3">
    <source>
        <dbReference type="PROSITE" id="PS50110"/>
    </source>
</evidence>
<dbReference type="EMBL" id="CP034161">
    <property type="protein sequence ID" value="AZI39497.1"/>
    <property type="molecule type" value="Genomic_DNA"/>
</dbReference>
<dbReference type="InterPro" id="IPR011006">
    <property type="entry name" value="CheY-like_superfamily"/>
</dbReference>
<feature type="modified residue" description="4-aspartylphosphate" evidence="2">
    <location>
        <position position="57"/>
    </location>
</feature>
<dbReference type="AlphaFoldDB" id="A0A3G8Y5X1"/>
<dbReference type="Pfam" id="PF04397">
    <property type="entry name" value="LytTR"/>
    <property type="match status" value="1"/>
</dbReference>
<organism evidence="5 6">
    <name type="scientific">Epilithonimonas vandammei</name>
    <dbReference type="NCBI Taxonomy" id="2487072"/>
    <lineage>
        <taxon>Bacteria</taxon>
        <taxon>Pseudomonadati</taxon>
        <taxon>Bacteroidota</taxon>
        <taxon>Flavobacteriia</taxon>
        <taxon>Flavobacteriales</taxon>
        <taxon>Weeksellaceae</taxon>
        <taxon>Chryseobacterium group</taxon>
        <taxon>Epilithonimonas</taxon>
    </lineage>
</organism>
<accession>A0A3G8Y5X1</accession>
<evidence type="ECO:0000313" key="5">
    <source>
        <dbReference type="EMBL" id="AZI39497.1"/>
    </source>
</evidence>
<dbReference type="SMART" id="SM00850">
    <property type="entry name" value="LytTR"/>
    <property type="match status" value="1"/>
</dbReference>
<sequence length="220" mass="25127">MVEKYKILIVEDELIIAHNMKSILCAEYDCVGVATTYEEAVDFLKNPSEHPHLLIIDITLKGKKTGLDLAEFVIENYQIPFIFLTAHTDKDTIEKIITINPVAYLAKPILEVSLVTTVALALKNRTEKISFNIGLQEFKIEKKNILYAETDHVYVNLYLKNNEKLLLRTSLQNLLEQLPVNVLQRINKSQAINPSSITRKTSSEIFSEFGNFKFSKAYFS</sequence>
<dbReference type="InterPro" id="IPR050595">
    <property type="entry name" value="Bact_response_regulator"/>
</dbReference>
<evidence type="ECO:0000313" key="6">
    <source>
        <dbReference type="Proteomes" id="UP000281810"/>
    </source>
</evidence>
<reference evidence="6" key="1">
    <citation type="submission" date="2018-11" db="EMBL/GenBank/DDBJ databases">
        <title>Proposal to divide the Flavobacteriaceae and reorganize its genera based on Amino Acid Identity values calculated from whole genome sequences.</title>
        <authorList>
            <person name="Nicholson A.C."/>
            <person name="Gulvik C.A."/>
            <person name="Whitney A.M."/>
            <person name="Humrighouse B.W."/>
            <person name="Bell M."/>
            <person name="Holmes B."/>
            <person name="Steigerwalt A.B."/>
            <person name="Villarma A."/>
            <person name="Sheth M."/>
            <person name="Batra D."/>
            <person name="Pryor J."/>
            <person name="Bernardet J.-F."/>
            <person name="Hugo C."/>
            <person name="Kampfer P."/>
            <person name="Newman J.D."/>
            <person name="McQuiston J.R."/>
        </authorList>
    </citation>
    <scope>NUCLEOTIDE SEQUENCE [LARGE SCALE GENOMIC DNA]</scope>
    <source>
        <strain evidence="6">F5649</strain>
    </source>
</reference>
<dbReference type="GO" id="GO:0003677">
    <property type="term" value="F:DNA binding"/>
    <property type="evidence" value="ECO:0007669"/>
    <property type="project" value="UniProtKB-KW"/>
</dbReference>
<dbReference type="GO" id="GO:0000160">
    <property type="term" value="P:phosphorelay signal transduction system"/>
    <property type="evidence" value="ECO:0007669"/>
    <property type="project" value="InterPro"/>
</dbReference>
<dbReference type="RefSeq" id="WP_124801727.1">
    <property type="nucleotide sequence ID" value="NZ_CP034161.1"/>
</dbReference>
<keyword evidence="6" id="KW-1185">Reference proteome</keyword>
<proteinExistence type="predicted"/>
<dbReference type="Pfam" id="PF00072">
    <property type="entry name" value="Response_reg"/>
    <property type="match status" value="1"/>
</dbReference>
<feature type="domain" description="Response regulatory" evidence="3">
    <location>
        <begin position="6"/>
        <end position="122"/>
    </location>
</feature>
<dbReference type="OrthoDB" id="2962330at2"/>
<evidence type="ECO:0000256" key="1">
    <source>
        <dbReference type="ARBA" id="ARBA00022553"/>
    </source>
</evidence>
<evidence type="ECO:0000256" key="2">
    <source>
        <dbReference type="PROSITE-ProRule" id="PRU00169"/>
    </source>
</evidence>
<feature type="domain" description="HTH LytTR-type" evidence="4">
    <location>
        <begin position="129"/>
        <end position="197"/>
    </location>
</feature>
<dbReference type="InterPro" id="IPR007492">
    <property type="entry name" value="LytTR_DNA-bd_dom"/>
</dbReference>
<dbReference type="Gene3D" id="3.40.50.2300">
    <property type="match status" value="1"/>
</dbReference>
<protein>
    <submittedName>
        <fullName evidence="5">DNA-binding response regulator</fullName>
    </submittedName>
</protein>
<dbReference type="PANTHER" id="PTHR44591:SF3">
    <property type="entry name" value="RESPONSE REGULATORY DOMAIN-CONTAINING PROTEIN"/>
    <property type="match status" value="1"/>
</dbReference>
<gene>
    <name evidence="5" type="ORF">EIB74_05790</name>
</gene>
<name>A0A3G8Y5X1_9FLAO</name>
<evidence type="ECO:0000259" key="4">
    <source>
        <dbReference type="PROSITE" id="PS50930"/>
    </source>
</evidence>
<keyword evidence="1 2" id="KW-0597">Phosphoprotein</keyword>
<dbReference type="PANTHER" id="PTHR44591">
    <property type="entry name" value="STRESS RESPONSE REGULATOR PROTEIN 1"/>
    <property type="match status" value="1"/>
</dbReference>
<dbReference type="SMART" id="SM00448">
    <property type="entry name" value="REC"/>
    <property type="match status" value="1"/>
</dbReference>
<dbReference type="SUPFAM" id="SSF52172">
    <property type="entry name" value="CheY-like"/>
    <property type="match status" value="1"/>
</dbReference>
<dbReference type="Gene3D" id="2.40.50.1020">
    <property type="entry name" value="LytTr DNA-binding domain"/>
    <property type="match status" value="1"/>
</dbReference>